<evidence type="ECO:0000313" key="2">
    <source>
        <dbReference type="EMBL" id="KAA0199125.1"/>
    </source>
</evidence>
<evidence type="ECO:0000313" key="3">
    <source>
        <dbReference type="Proteomes" id="UP000728185"/>
    </source>
</evidence>
<dbReference type="OrthoDB" id="6268706at2759"/>
<keyword evidence="1" id="KW-0472">Membrane</keyword>
<protein>
    <submittedName>
        <fullName evidence="2">Uncharacterized protein</fullName>
    </submittedName>
</protein>
<dbReference type="AlphaFoldDB" id="A0A8E0VNS9"/>
<gene>
    <name evidence="2" type="ORF">FBUS_04451</name>
</gene>
<feature type="transmembrane region" description="Helical" evidence="1">
    <location>
        <begin position="233"/>
        <end position="254"/>
    </location>
</feature>
<dbReference type="EMBL" id="LUCM01001316">
    <property type="protein sequence ID" value="KAA0199125.1"/>
    <property type="molecule type" value="Genomic_DNA"/>
</dbReference>
<evidence type="ECO:0000256" key="1">
    <source>
        <dbReference type="SAM" id="Phobius"/>
    </source>
</evidence>
<feature type="transmembrane region" description="Helical" evidence="1">
    <location>
        <begin position="156"/>
        <end position="179"/>
    </location>
</feature>
<accession>A0A8E0VNS9</accession>
<keyword evidence="1" id="KW-0812">Transmembrane</keyword>
<keyword evidence="1" id="KW-1133">Transmembrane helix</keyword>
<feature type="transmembrane region" description="Helical" evidence="1">
    <location>
        <begin position="46"/>
        <end position="67"/>
    </location>
</feature>
<proteinExistence type="predicted"/>
<feature type="transmembrane region" description="Helical" evidence="1">
    <location>
        <begin position="118"/>
        <end position="144"/>
    </location>
</feature>
<reference evidence="2" key="1">
    <citation type="submission" date="2019-05" db="EMBL/GenBank/DDBJ databases">
        <title>Annotation for the trematode Fasciolopsis buski.</title>
        <authorList>
            <person name="Choi Y.-J."/>
        </authorList>
    </citation>
    <scope>NUCLEOTIDE SEQUENCE</scope>
    <source>
        <strain evidence="2">HT</strain>
        <tissue evidence="2">Whole worm</tissue>
    </source>
</reference>
<keyword evidence="3" id="KW-1185">Reference proteome</keyword>
<sequence>MIESVDCEEPREEPHVTHSLPVDPPKRRLNIAVLTRIIYEKLWVRIVYVFFMLCISLVGLIFSWLIYRDASLQLPGLVFDRISVPVLTSLFVFSITEIVFLIVDIMMWTSTLWRESDYWFLIDLSNLLNILLSELPLSVINTYLSACRESAISEYLIAKSSLVLGFVFVRFIALSMFYLMNSTDYGCVIFPEGEGTSGTKQEKADCRQASRKPRLTTLCCDVVRKKRLRRFWLVVRIFVLLGFFLLFLANIMVFKFTFVQTYRGYLEWRRILPESNVWSTAQNQMAERYFQDVEVFLKERELSSRKWLHLVSLEKLLRLQSIGADELIGLNYIQSGNKIYCVFSQLVTFANRTTETSVTCWLKVATESFQETPCDEIMDPAARQQKLVRLKSFKIQFTYKPPDRSHPLGALYYNATRTDNNGTVFTNVPLKMEYFQNTIAHHVTKPDELAGESAVRRHDGWNSGPFRPSDVYLPEQGDYIKYDTDTGDLIPVSQMWRTGFAMCPSTAPTGPIQLKLWR</sequence>
<dbReference type="Proteomes" id="UP000728185">
    <property type="component" value="Unassembled WGS sequence"/>
</dbReference>
<comment type="caution">
    <text evidence="2">The sequence shown here is derived from an EMBL/GenBank/DDBJ whole genome shotgun (WGS) entry which is preliminary data.</text>
</comment>
<feature type="transmembrane region" description="Helical" evidence="1">
    <location>
        <begin position="87"/>
        <end position="106"/>
    </location>
</feature>
<name>A0A8E0VNS9_9TREM</name>
<organism evidence="2 3">
    <name type="scientific">Fasciolopsis buskii</name>
    <dbReference type="NCBI Taxonomy" id="27845"/>
    <lineage>
        <taxon>Eukaryota</taxon>
        <taxon>Metazoa</taxon>
        <taxon>Spiralia</taxon>
        <taxon>Lophotrochozoa</taxon>
        <taxon>Platyhelminthes</taxon>
        <taxon>Trematoda</taxon>
        <taxon>Digenea</taxon>
        <taxon>Plagiorchiida</taxon>
        <taxon>Echinostomata</taxon>
        <taxon>Echinostomatoidea</taxon>
        <taxon>Fasciolidae</taxon>
        <taxon>Fasciolopsis</taxon>
    </lineage>
</organism>